<dbReference type="EMBL" id="MGDX01000018">
    <property type="protein sequence ID" value="OGL71001.1"/>
    <property type="molecule type" value="Genomic_DNA"/>
</dbReference>
<gene>
    <name evidence="2" type="ORF">A3C17_00415</name>
</gene>
<feature type="domain" description="DAGKc" evidence="1">
    <location>
        <begin position="46"/>
        <end position="126"/>
    </location>
</feature>
<evidence type="ECO:0000259" key="1">
    <source>
        <dbReference type="PROSITE" id="PS50146"/>
    </source>
</evidence>
<dbReference type="InterPro" id="IPR016064">
    <property type="entry name" value="NAD/diacylglycerol_kinase_sf"/>
</dbReference>
<organism evidence="2 3">
    <name type="scientific">Candidatus Uhrbacteria bacterium RIFCSPHIGHO2_02_FULL_53_13</name>
    <dbReference type="NCBI Taxonomy" id="1802389"/>
    <lineage>
        <taxon>Bacteria</taxon>
        <taxon>Candidatus Uhriibacteriota</taxon>
    </lineage>
</organism>
<dbReference type="STRING" id="1802389.A3C17_00415"/>
<name>A0A1F7TYB0_9BACT</name>
<dbReference type="SUPFAM" id="SSF111331">
    <property type="entry name" value="NAD kinase/diacylglycerol kinase-like"/>
    <property type="match status" value="1"/>
</dbReference>
<dbReference type="InterPro" id="IPR017438">
    <property type="entry name" value="ATP-NAD_kinase_N"/>
</dbReference>
<proteinExistence type="predicted"/>
<dbReference type="Pfam" id="PF00781">
    <property type="entry name" value="DAGK_cat"/>
    <property type="match status" value="1"/>
</dbReference>
<dbReference type="InterPro" id="IPR001206">
    <property type="entry name" value="Diacylglycerol_kinase_cat_dom"/>
</dbReference>
<evidence type="ECO:0000313" key="3">
    <source>
        <dbReference type="Proteomes" id="UP000177097"/>
    </source>
</evidence>
<protein>
    <recommendedName>
        <fullName evidence="1">DAGKc domain-containing protein</fullName>
    </recommendedName>
</protein>
<dbReference type="AlphaFoldDB" id="A0A1F7TYB0"/>
<dbReference type="PROSITE" id="PS50146">
    <property type="entry name" value="DAGK"/>
    <property type="match status" value="1"/>
</dbReference>
<comment type="caution">
    <text evidence="2">The sequence shown here is derived from an EMBL/GenBank/DDBJ whole genome shotgun (WGS) entry which is preliminary data.</text>
</comment>
<sequence length="245" mass="27513">MYCYIYDDFVQERKFERELAAIEARITDLGLQGKIVRLALFRHPNEIIEREVASGVKTVVVVGNDETVHKVANAIVDHHMVLGIIPMGTPNSMARILGIPNGVAACDVLTKRNIEKLDAGRVNDHRFFTNISFPSSRGVVRYEKQYDVIMERKGDVQVVNLETDPEVGLMAQPTDGVLDLFITQYVPGRFRKRQVQSHLPLKRAQLLFEDAVRVEANGVEITGNQFMLSSEPGALQVIVGRERSI</sequence>
<reference evidence="2 3" key="1">
    <citation type="journal article" date="2016" name="Nat. Commun.">
        <title>Thousands of microbial genomes shed light on interconnected biogeochemical processes in an aquifer system.</title>
        <authorList>
            <person name="Anantharaman K."/>
            <person name="Brown C.T."/>
            <person name="Hug L.A."/>
            <person name="Sharon I."/>
            <person name="Castelle C.J."/>
            <person name="Probst A.J."/>
            <person name="Thomas B.C."/>
            <person name="Singh A."/>
            <person name="Wilkins M.J."/>
            <person name="Karaoz U."/>
            <person name="Brodie E.L."/>
            <person name="Williams K.H."/>
            <person name="Hubbard S.S."/>
            <person name="Banfield J.F."/>
        </authorList>
    </citation>
    <scope>NUCLEOTIDE SEQUENCE [LARGE SCALE GENOMIC DNA]</scope>
</reference>
<dbReference type="Proteomes" id="UP000177097">
    <property type="component" value="Unassembled WGS sequence"/>
</dbReference>
<accession>A0A1F7TYB0</accession>
<dbReference type="Gene3D" id="3.40.50.10330">
    <property type="entry name" value="Probable inorganic polyphosphate/atp-NAD kinase, domain 1"/>
    <property type="match status" value="1"/>
</dbReference>
<dbReference type="GO" id="GO:0016301">
    <property type="term" value="F:kinase activity"/>
    <property type="evidence" value="ECO:0007669"/>
    <property type="project" value="InterPro"/>
</dbReference>
<evidence type="ECO:0000313" key="2">
    <source>
        <dbReference type="EMBL" id="OGL71001.1"/>
    </source>
</evidence>